<dbReference type="AlphaFoldDB" id="A0A9N8DB06"/>
<dbReference type="GO" id="GO:0008233">
    <property type="term" value="F:peptidase activity"/>
    <property type="evidence" value="ECO:0007669"/>
    <property type="project" value="InterPro"/>
</dbReference>
<dbReference type="OrthoDB" id="9986966at2759"/>
<protein>
    <submittedName>
        <fullName evidence="4">Immune inhibitor A peptidase M6</fullName>
    </submittedName>
</protein>
<evidence type="ECO:0000313" key="4">
    <source>
        <dbReference type="EMBL" id="CAB9497195.1"/>
    </source>
</evidence>
<keyword evidence="2" id="KW-0732">Signal</keyword>
<evidence type="ECO:0000256" key="2">
    <source>
        <dbReference type="SAM" id="SignalP"/>
    </source>
</evidence>
<dbReference type="GO" id="GO:0006508">
    <property type="term" value="P:proteolysis"/>
    <property type="evidence" value="ECO:0007669"/>
    <property type="project" value="InterPro"/>
</dbReference>
<gene>
    <name evidence="4" type="ORF">SEMRO_16_G011480.1</name>
</gene>
<dbReference type="PANTHER" id="PTHR41775:SF1">
    <property type="entry name" value="PEPTIDASE M6-LIKE DOMAIN-CONTAINING PROTEIN"/>
    <property type="match status" value="1"/>
</dbReference>
<feature type="chain" id="PRO_5040352953" evidence="2">
    <location>
        <begin position="20"/>
        <end position="801"/>
    </location>
</feature>
<dbReference type="InterPro" id="IPR008757">
    <property type="entry name" value="Peptidase_M6-like_domain"/>
</dbReference>
<feature type="compositionally biased region" description="Low complexity" evidence="1">
    <location>
        <begin position="567"/>
        <end position="577"/>
    </location>
</feature>
<comment type="caution">
    <text evidence="4">The sequence shown here is derived from an EMBL/GenBank/DDBJ whole genome shotgun (WGS) entry which is preliminary data.</text>
</comment>
<dbReference type="Proteomes" id="UP001153069">
    <property type="component" value="Unassembled WGS sequence"/>
</dbReference>
<dbReference type="Pfam" id="PF05547">
    <property type="entry name" value="Peptidase_M6"/>
    <property type="match status" value="1"/>
</dbReference>
<keyword evidence="5" id="KW-1185">Reference proteome</keyword>
<name>A0A9N8DB06_9STRA</name>
<dbReference type="PANTHER" id="PTHR41775">
    <property type="entry name" value="SECRETED PROTEIN-RELATED"/>
    <property type="match status" value="1"/>
</dbReference>
<dbReference type="EMBL" id="CAICTM010000016">
    <property type="protein sequence ID" value="CAB9497195.1"/>
    <property type="molecule type" value="Genomic_DNA"/>
</dbReference>
<accession>A0A9N8DB06</accession>
<feature type="region of interest" description="Disordered" evidence="1">
    <location>
        <begin position="567"/>
        <end position="588"/>
    </location>
</feature>
<dbReference type="NCBIfam" id="TIGR03296">
    <property type="entry name" value="M6dom_TIGR03296"/>
    <property type="match status" value="1"/>
</dbReference>
<reference evidence="4" key="1">
    <citation type="submission" date="2020-06" db="EMBL/GenBank/DDBJ databases">
        <authorList>
            <consortium name="Plant Systems Biology data submission"/>
        </authorList>
    </citation>
    <scope>NUCLEOTIDE SEQUENCE</scope>
    <source>
        <strain evidence="4">D6</strain>
    </source>
</reference>
<feature type="signal peptide" evidence="2">
    <location>
        <begin position="1"/>
        <end position="19"/>
    </location>
</feature>
<sequence length="801" mass="86998">MIPPLFPLLKRVLPLLAACHHFQYYGPVQVEAWIPPPPHKRDEWESVRAMRSRLGLAFNYTPRLLHEETCRFLTEEACRNADEGMIEHASSLRALSNIFQHKQVQASNVRPEGFNPNKGVIRVLVLLVRFTDHQERPLVPKEEIEAFWNERAARWFEVNSHGVYKVEAVVTDWLDTDNTELHYNLDGKRGIDIKFQQALWPVLDALDQDPSWDWAPFDQDKNGKIDSVVCMHSGYGSETQETDEFDTPWEDRIWAHAFTTSGNDPWLSKRDGLDLKLWGYTVASSFEDSEGVVPAKIGLTAHEYMHTFGLPDLYETGEDAFLGNGIGGFDIMGDPYGPNGDADLPGHLNAYSTFLAGWGTPKLIEYDGVFTLQPLEVADDSYKIVINSFGSKEEYLLLENRQQLEFDKFLYGSGLGIYHIDDFAKEQDTRGYPGQEGWPENNQHYACAMLQADGNYNLEKGENKGDAGDLWQPGQVLGPGRGNTVFPNTDAYADGFIAESGVVITVLEGEGQNVRFEVSGLGSDPNIDVTSAVVDIGGNATGAPAENNASTTAPNITVPAINTTAPATAAPNTTVPTMSPAGDPSATTMSPSGMMPANMTTNATSTANPTMGPSSGNNVSISDMPNATVDTGNATTAMPTTGADTGRNATTLPPNATCGSEVCDAADEYCYKDAEANITQCIPTFYDCGARECPNNPNSYCDIDSGTCKLFIWVCEGVNTEQQKCDDKTAWKRWTLSGDSSSVSTATICGIEDSVCNPEAGGGGGGESAAVSNNPSFAHALLSVGTLAAASAYLWFQPFSF</sequence>
<evidence type="ECO:0000259" key="3">
    <source>
        <dbReference type="Pfam" id="PF05547"/>
    </source>
</evidence>
<evidence type="ECO:0000313" key="5">
    <source>
        <dbReference type="Proteomes" id="UP001153069"/>
    </source>
</evidence>
<proteinExistence type="predicted"/>
<feature type="domain" description="Peptidase M6-like" evidence="3">
    <location>
        <begin position="154"/>
        <end position="317"/>
    </location>
</feature>
<evidence type="ECO:0000256" key="1">
    <source>
        <dbReference type="SAM" id="MobiDB-lite"/>
    </source>
</evidence>
<organism evidence="4 5">
    <name type="scientific">Seminavis robusta</name>
    <dbReference type="NCBI Taxonomy" id="568900"/>
    <lineage>
        <taxon>Eukaryota</taxon>
        <taxon>Sar</taxon>
        <taxon>Stramenopiles</taxon>
        <taxon>Ochrophyta</taxon>
        <taxon>Bacillariophyta</taxon>
        <taxon>Bacillariophyceae</taxon>
        <taxon>Bacillariophycidae</taxon>
        <taxon>Naviculales</taxon>
        <taxon>Naviculaceae</taxon>
        <taxon>Seminavis</taxon>
    </lineage>
</organism>